<dbReference type="AlphaFoldDB" id="A0A2T0R1T5"/>
<accession>A0A2T0R1T5</accession>
<dbReference type="EMBL" id="PVZF01000008">
    <property type="protein sequence ID" value="PRY13484.1"/>
    <property type="molecule type" value="Genomic_DNA"/>
</dbReference>
<evidence type="ECO:0000313" key="2">
    <source>
        <dbReference type="EMBL" id="PRY13484.1"/>
    </source>
</evidence>
<evidence type="ECO:0000313" key="3">
    <source>
        <dbReference type="Proteomes" id="UP000238083"/>
    </source>
</evidence>
<comment type="caution">
    <text evidence="2">The sequence shown here is derived from an EMBL/GenBank/DDBJ whole genome shotgun (WGS) entry which is preliminary data.</text>
</comment>
<dbReference type="SUPFAM" id="SSF53720">
    <property type="entry name" value="ALDH-like"/>
    <property type="match status" value="1"/>
</dbReference>
<reference evidence="2 3" key="1">
    <citation type="submission" date="2018-03" db="EMBL/GenBank/DDBJ databases">
        <title>Genomic Encyclopedia of Archaeal and Bacterial Type Strains, Phase II (KMG-II): from individual species to whole genera.</title>
        <authorList>
            <person name="Goeker M."/>
        </authorList>
    </citation>
    <scope>NUCLEOTIDE SEQUENCE [LARGE SCALE GENOMIC DNA]</scope>
    <source>
        <strain evidence="2 3">DSM 19711</strain>
    </source>
</reference>
<dbReference type="Gene3D" id="3.40.605.10">
    <property type="entry name" value="Aldehyde Dehydrogenase, Chain A, domain 1"/>
    <property type="match status" value="1"/>
</dbReference>
<organism evidence="2 3">
    <name type="scientific">Kineococcus rhizosphaerae</name>
    <dbReference type="NCBI Taxonomy" id="559628"/>
    <lineage>
        <taxon>Bacteria</taxon>
        <taxon>Bacillati</taxon>
        <taxon>Actinomycetota</taxon>
        <taxon>Actinomycetes</taxon>
        <taxon>Kineosporiales</taxon>
        <taxon>Kineosporiaceae</taxon>
        <taxon>Kineococcus</taxon>
    </lineage>
</organism>
<evidence type="ECO:0000256" key="1">
    <source>
        <dbReference type="ARBA" id="ARBA00023002"/>
    </source>
</evidence>
<dbReference type="InterPro" id="IPR016161">
    <property type="entry name" value="Ald_DH/histidinol_DH"/>
</dbReference>
<name>A0A2T0R1T5_9ACTN</name>
<keyword evidence="1" id="KW-0560">Oxidoreductase</keyword>
<dbReference type="GO" id="GO:0016491">
    <property type="term" value="F:oxidoreductase activity"/>
    <property type="evidence" value="ECO:0007669"/>
    <property type="project" value="UniProtKB-KW"/>
</dbReference>
<evidence type="ECO:0008006" key="4">
    <source>
        <dbReference type="Google" id="ProtNLM"/>
    </source>
</evidence>
<dbReference type="RefSeq" id="WP_106212309.1">
    <property type="nucleotide sequence ID" value="NZ_PVZF01000008.1"/>
</dbReference>
<proteinExistence type="predicted"/>
<gene>
    <name evidence="2" type="ORF">CLV37_108154</name>
</gene>
<dbReference type="InterPro" id="IPR016162">
    <property type="entry name" value="Ald_DH_N"/>
</dbReference>
<sequence>MAEPVRGAGPATGTANGAVTGSANGAVVVSVAQGAARRGRALLAAASEVERRRNRFVDQVRRAHHLRISEAVAQVDGCVDTIVRWAGWADKLDLLLPVAAGGRRPPPVAILPPGDFGGATRALCSALAAGARCVVAHESAAVASLVDVVAAEFPPAAVTVVARDPGTVRELATTVALLDARAAAAEFDADLRLACAEAGTRVLPPLPAERLAALDDLALVGDLFAGAVRPA</sequence>
<keyword evidence="3" id="KW-1185">Reference proteome</keyword>
<dbReference type="Proteomes" id="UP000238083">
    <property type="component" value="Unassembled WGS sequence"/>
</dbReference>
<protein>
    <recommendedName>
        <fullName evidence="4">Aldehyde dehydrogenase family protein</fullName>
    </recommendedName>
</protein>